<name>A0A1Y2FI33_PROLT</name>
<evidence type="ECO:0000256" key="5">
    <source>
        <dbReference type="ARBA" id="ARBA00023128"/>
    </source>
</evidence>
<evidence type="ECO:0000256" key="4">
    <source>
        <dbReference type="ARBA" id="ARBA00022840"/>
    </source>
</evidence>
<dbReference type="GeneID" id="63784254"/>
<comment type="subcellular location">
    <subcellularLocation>
        <location evidence="1">Mitochondrion outer membrane</location>
        <topology evidence="1">Single-pass membrane protein</topology>
    </subcellularLocation>
</comment>
<dbReference type="Proteomes" id="UP000193685">
    <property type="component" value="Unassembled WGS sequence"/>
</dbReference>
<dbReference type="SUPFAM" id="SSF52540">
    <property type="entry name" value="P-loop containing nucleoside triphosphate hydrolases"/>
    <property type="match status" value="1"/>
</dbReference>
<dbReference type="PROSITE" id="PS00674">
    <property type="entry name" value="AAA"/>
    <property type="match status" value="1"/>
</dbReference>
<evidence type="ECO:0000313" key="10">
    <source>
        <dbReference type="Proteomes" id="UP000193685"/>
    </source>
</evidence>
<dbReference type="SMART" id="SM00382">
    <property type="entry name" value="AAA"/>
    <property type="match status" value="1"/>
</dbReference>
<keyword evidence="10" id="KW-1185">Reference proteome</keyword>
<dbReference type="InterPro" id="IPR003593">
    <property type="entry name" value="AAA+_ATPase"/>
</dbReference>
<dbReference type="InterPro" id="IPR027417">
    <property type="entry name" value="P-loop_NTPase"/>
</dbReference>
<dbReference type="GO" id="GO:0005741">
    <property type="term" value="C:mitochondrial outer membrane"/>
    <property type="evidence" value="ECO:0007669"/>
    <property type="project" value="UniProtKB-SubCell"/>
</dbReference>
<dbReference type="OrthoDB" id="10254455at2759"/>
<dbReference type="AlphaFoldDB" id="A0A1Y2FI33"/>
<dbReference type="InterPro" id="IPR051701">
    <property type="entry name" value="Mito_OM_Translocase_MSP1"/>
</dbReference>
<dbReference type="EMBL" id="MCFI01000007">
    <property type="protein sequence ID" value="ORY83609.1"/>
    <property type="molecule type" value="Genomic_DNA"/>
</dbReference>
<dbReference type="GO" id="GO:0140570">
    <property type="term" value="P:extraction of mislocalized protein from mitochondrial outer membrane"/>
    <property type="evidence" value="ECO:0007669"/>
    <property type="project" value="TreeGrafter"/>
</dbReference>
<evidence type="ECO:0000259" key="8">
    <source>
        <dbReference type="SMART" id="SM00382"/>
    </source>
</evidence>
<protein>
    <submittedName>
        <fullName evidence="9">40 kDa putative membrane-spanning ATPase</fullName>
    </submittedName>
</protein>
<dbReference type="InterPro" id="IPR003959">
    <property type="entry name" value="ATPase_AAA_core"/>
</dbReference>
<organism evidence="9 10">
    <name type="scientific">Protomyces lactucae-debilis</name>
    <dbReference type="NCBI Taxonomy" id="2754530"/>
    <lineage>
        <taxon>Eukaryota</taxon>
        <taxon>Fungi</taxon>
        <taxon>Dikarya</taxon>
        <taxon>Ascomycota</taxon>
        <taxon>Taphrinomycotina</taxon>
        <taxon>Taphrinomycetes</taxon>
        <taxon>Taphrinales</taxon>
        <taxon>Protomycetaceae</taxon>
        <taxon>Protomyces</taxon>
    </lineage>
</organism>
<gene>
    <name evidence="9" type="ORF">BCR37DRAFT_345997</name>
</gene>
<dbReference type="InterPro" id="IPR041569">
    <property type="entry name" value="AAA_lid_3"/>
</dbReference>
<dbReference type="Pfam" id="PF17862">
    <property type="entry name" value="AAA_lid_3"/>
    <property type="match status" value="1"/>
</dbReference>
<evidence type="ECO:0000256" key="3">
    <source>
        <dbReference type="ARBA" id="ARBA00022787"/>
    </source>
</evidence>
<evidence type="ECO:0000256" key="7">
    <source>
        <dbReference type="SAM" id="Phobius"/>
    </source>
</evidence>
<reference evidence="9 10" key="1">
    <citation type="submission" date="2016-07" db="EMBL/GenBank/DDBJ databases">
        <title>Pervasive Adenine N6-methylation of Active Genes in Fungi.</title>
        <authorList>
            <consortium name="DOE Joint Genome Institute"/>
            <person name="Mondo S.J."/>
            <person name="Dannebaum R.O."/>
            <person name="Kuo R.C."/>
            <person name="Labutti K."/>
            <person name="Haridas S."/>
            <person name="Kuo A."/>
            <person name="Salamov A."/>
            <person name="Ahrendt S.R."/>
            <person name="Lipzen A."/>
            <person name="Sullivan W."/>
            <person name="Andreopoulos W.B."/>
            <person name="Clum A."/>
            <person name="Lindquist E."/>
            <person name="Daum C."/>
            <person name="Ramamoorthy G.K."/>
            <person name="Gryganskyi A."/>
            <person name="Culley D."/>
            <person name="Magnuson J.K."/>
            <person name="James T.Y."/>
            <person name="O'Malley M.A."/>
            <person name="Stajich J.E."/>
            <person name="Spatafora J.W."/>
            <person name="Visel A."/>
            <person name="Grigoriev I.V."/>
        </authorList>
    </citation>
    <scope>NUCLEOTIDE SEQUENCE [LARGE SCALE GENOMIC DNA]</scope>
    <source>
        <strain evidence="9 10">12-1054</strain>
    </source>
</reference>
<keyword evidence="3" id="KW-1000">Mitochondrion outer membrane</keyword>
<keyword evidence="7" id="KW-1133">Transmembrane helix</keyword>
<dbReference type="InterPro" id="IPR003960">
    <property type="entry name" value="ATPase_AAA_CS"/>
</dbReference>
<comment type="caution">
    <text evidence="9">The sequence shown here is derived from an EMBL/GenBank/DDBJ whole genome shotgun (WGS) entry which is preliminary data.</text>
</comment>
<dbReference type="STRING" id="56484.A0A1Y2FI33"/>
<keyword evidence="2 6" id="KW-0547">Nucleotide-binding</keyword>
<dbReference type="RefSeq" id="XP_040725904.1">
    <property type="nucleotide sequence ID" value="XM_040867655.1"/>
</dbReference>
<dbReference type="PANTHER" id="PTHR45644:SF3">
    <property type="entry name" value="FI08533P-RELATED"/>
    <property type="match status" value="1"/>
</dbReference>
<keyword evidence="7" id="KW-0472">Membrane</keyword>
<evidence type="ECO:0000256" key="2">
    <source>
        <dbReference type="ARBA" id="ARBA00022741"/>
    </source>
</evidence>
<dbReference type="GO" id="GO:0016887">
    <property type="term" value="F:ATP hydrolysis activity"/>
    <property type="evidence" value="ECO:0007669"/>
    <property type="project" value="InterPro"/>
</dbReference>
<dbReference type="Gene3D" id="3.40.50.300">
    <property type="entry name" value="P-loop containing nucleotide triphosphate hydrolases"/>
    <property type="match status" value="1"/>
</dbReference>
<dbReference type="FunFam" id="3.40.50.300:FF:000538">
    <property type="entry name" value="ATPase family AAA domain-containing protein 1"/>
    <property type="match status" value="1"/>
</dbReference>
<comment type="similarity">
    <text evidence="6">Belongs to the AAA ATPase family.</text>
</comment>
<keyword evidence="5" id="KW-0496">Mitochondrion</keyword>
<dbReference type="GO" id="GO:0140567">
    <property type="term" value="F:membrane protein dislocase activity"/>
    <property type="evidence" value="ECO:0007669"/>
    <property type="project" value="UniProtKB-ARBA"/>
</dbReference>
<dbReference type="OMA" id="CRNAAMR"/>
<dbReference type="Gene3D" id="1.10.8.60">
    <property type="match status" value="1"/>
</dbReference>
<dbReference type="GO" id="GO:0005524">
    <property type="term" value="F:ATP binding"/>
    <property type="evidence" value="ECO:0007669"/>
    <property type="project" value="UniProtKB-KW"/>
</dbReference>
<accession>A0A1Y2FI33</accession>
<proteinExistence type="inferred from homology"/>
<evidence type="ECO:0000256" key="1">
    <source>
        <dbReference type="ARBA" id="ARBA00004572"/>
    </source>
</evidence>
<sequence>MEITRGDVVRILFAATTTYAALFYVLSALDPQASKKKTDHAKRKEAVRRLHETTDSDKLKDLSEYEQSIASEVVFASDIKINFDDIGGLDDIVDDLKESVILPLTYPELFASSSALLGAPKGVLLWGPPGCGKTMLAKALASSSGATFINMQISTLTDKWFGESNKLVNALFSLARKLQPSIIFIDEIDAFLREREKNDHEAMAMIKAEFMSLWDGMATESDTRIIVLGATNRPNDIDSAILRRMPKRFHVQLPDASQRRKILELVLRESKLEDDFAMDRVVLATAGMSGSAIKELCRAASMRPVREFIRKNGVSAAAKENGRTAIDIDQLRAHGLQGVRPLKVEDFVPRSSTDLASPMQSPLD</sequence>
<dbReference type="PANTHER" id="PTHR45644">
    <property type="entry name" value="AAA ATPASE, PUTATIVE (AFU_ORTHOLOGUE AFUA_2G12920)-RELATED-RELATED"/>
    <property type="match status" value="1"/>
</dbReference>
<evidence type="ECO:0000256" key="6">
    <source>
        <dbReference type="RuleBase" id="RU003651"/>
    </source>
</evidence>
<dbReference type="CDD" id="cd19520">
    <property type="entry name" value="RecA-like_ATAD1"/>
    <property type="match status" value="1"/>
</dbReference>
<feature type="domain" description="AAA+ ATPase" evidence="8">
    <location>
        <begin position="119"/>
        <end position="257"/>
    </location>
</feature>
<dbReference type="Pfam" id="PF00004">
    <property type="entry name" value="AAA"/>
    <property type="match status" value="1"/>
</dbReference>
<feature type="transmembrane region" description="Helical" evidence="7">
    <location>
        <begin position="12"/>
        <end position="29"/>
    </location>
</feature>
<evidence type="ECO:0000313" key="9">
    <source>
        <dbReference type="EMBL" id="ORY83609.1"/>
    </source>
</evidence>
<keyword evidence="4 6" id="KW-0067">ATP-binding</keyword>
<keyword evidence="7" id="KW-0812">Transmembrane</keyword>